<evidence type="ECO:0000313" key="3">
    <source>
        <dbReference type="Proteomes" id="UP001189429"/>
    </source>
</evidence>
<reference evidence="2" key="1">
    <citation type="submission" date="2023-10" db="EMBL/GenBank/DDBJ databases">
        <authorList>
            <person name="Chen Y."/>
            <person name="Shah S."/>
            <person name="Dougan E. K."/>
            <person name="Thang M."/>
            <person name="Chan C."/>
        </authorList>
    </citation>
    <scope>NUCLEOTIDE SEQUENCE [LARGE SCALE GENOMIC DNA]</scope>
</reference>
<feature type="non-terminal residue" evidence="2">
    <location>
        <position position="1"/>
    </location>
</feature>
<feature type="region of interest" description="Disordered" evidence="1">
    <location>
        <begin position="30"/>
        <end position="49"/>
    </location>
</feature>
<dbReference type="EMBL" id="CAUYUJ010004778">
    <property type="protein sequence ID" value="CAK0810928.1"/>
    <property type="molecule type" value="Genomic_DNA"/>
</dbReference>
<accession>A0ABN9QX40</accession>
<keyword evidence="3" id="KW-1185">Reference proteome</keyword>
<feature type="region of interest" description="Disordered" evidence="1">
    <location>
        <begin position="271"/>
        <end position="292"/>
    </location>
</feature>
<feature type="non-terminal residue" evidence="2">
    <location>
        <position position="595"/>
    </location>
</feature>
<protein>
    <submittedName>
        <fullName evidence="2">Uncharacterized protein</fullName>
    </submittedName>
</protein>
<feature type="region of interest" description="Disordered" evidence="1">
    <location>
        <begin position="469"/>
        <end position="497"/>
    </location>
</feature>
<gene>
    <name evidence="2" type="ORF">PCOR1329_LOCUS15708</name>
</gene>
<comment type="caution">
    <text evidence="2">The sequence shown here is derived from an EMBL/GenBank/DDBJ whole genome shotgun (WGS) entry which is preliminary data.</text>
</comment>
<organism evidence="2 3">
    <name type="scientific">Prorocentrum cordatum</name>
    <dbReference type="NCBI Taxonomy" id="2364126"/>
    <lineage>
        <taxon>Eukaryota</taxon>
        <taxon>Sar</taxon>
        <taxon>Alveolata</taxon>
        <taxon>Dinophyceae</taxon>
        <taxon>Prorocentrales</taxon>
        <taxon>Prorocentraceae</taxon>
        <taxon>Prorocentrum</taxon>
    </lineage>
</organism>
<sequence length="595" mass="64569">VCGSHVSGFENAPWIRSEHSRAPWAQSDMSEWSTPAWSPSSKGWPPLPSKAEPGQLLQQCLKLAGLSSDSTALELAHQFEEAAERVKPKPKAKCPYVVLREATSLCAQKQAKLAKAPKQLLAAEARSVAQEATQGGGGAGPDDYEEEDKQKLLQFQRELDDIATQPKACEQQFKELLASAKQALRAPRKRSPLRVLLLVATLLLSLLPPTRAGSTCASVGDATAFYSNITEWGPQARRFLTEKFYDHSVVALVETHHGANALPQLETDLDKDGWQLSSTPARPSGRSESGLSGGEWVLTRKFVASSSFQRMRAAARAKGRQDPCQGFAPLTLHLKTGNVVVIAADLQPGLELRGINNDIMVALASFTRALADPWLAVADWNCEPPSLVASGWAQQLQARVEAPLNCKVTCDMGPGRLYDYVLASHTCQDLSLHAAQSVPWKTHCGILITIKGAREERWVSKLVVPKALPTATRPRAQPQPDSKRQRRRAAALQRRKEALPEDLQEEFVASQAVLATSDHQEGEEVRVPFSVTEDTWLAALPALPPGPRASQPHGASLHGGVDPWHGESLYGGVDPRLFGESLPCGGVDPSCSGWE</sequence>
<evidence type="ECO:0000313" key="2">
    <source>
        <dbReference type="EMBL" id="CAK0810928.1"/>
    </source>
</evidence>
<evidence type="ECO:0000256" key="1">
    <source>
        <dbReference type="SAM" id="MobiDB-lite"/>
    </source>
</evidence>
<name>A0ABN9QX40_9DINO</name>
<feature type="compositionally biased region" description="Polar residues" evidence="1">
    <location>
        <begin position="30"/>
        <end position="41"/>
    </location>
</feature>
<dbReference type="Proteomes" id="UP001189429">
    <property type="component" value="Unassembled WGS sequence"/>
</dbReference>
<proteinExistence type="predicted"/>